<sequence>MKEKIMTSGFISVIGRTNAGKSTLLNNLVKSPIALVSKKINATRKRMDIIVPFEDSDYNSQLIFIDTPGLHESKKLLNEYMLQEAKKAVGDSDLSVFVAVASPKKSEILHYKNFLDQHDKKHIVLLNKIDTLNKHELLECLESYKQYQNKNLGIIPIKAKELNSQTIHSILSLLAKNLPIHPHFYDNDMISTTIMRDIYKEAIREAVFERFSDEIPYESDVKILKITQKPTILYIKAQIIVAKDSQKAMIIGKNGETIKSLGSIARKKCEYLAEQKIFLELIVKTIKGWNTSKDTLKQIGYDFME</sequence>
<keyword evidence="6" id="KW-0963">Cytoplasm</keyword>
<dbReference type="SUPFAM" id="SSF52540">
    <property type="entry name" value="P-loop containing nucleoside triphosphate hydrolases"/>
    <property type="match status" value="1"/>
</dbReference>
<dbReference type="HAMAP" id="MF_00367">
    <property type="entry name" value="GTPase_Era"/>
    <property type="match status" value="1"/>
</dbReference>
<feature type="domain" description="KH type-2" evidence="9">
    <location>
        <begin position="195"/>
        <end position="287"/>
    </location>
</feature>
<keyword evidence="6" id="KW-1003">Cell membrane</keyword>
<keyword evidence="5 6" id="KW-0342">GTP-binding</keyword>
<keyword evidence="6" id="KW-0690">Ribosome biogenesis</keyword>
<evidence type="ECO:0000259" key="9">
    <source>
        <dbReference type="PROSITE" id="PS50823"/>
    </source>
</evidence>
<comment type="subcellular location">
    <subcellularLocation>
        <location evidence="6">Cytoplasm</location>
    </subcellularLocation>
    <subcellularLocation>
        <location evidence="6">Cell membrane</location>
        <topology evidence="6">Peripheral membrane protein</topology>
    </subcellularLocation>
</comment>
<dbReference type="CDD" id="cd22534">
    <property type="entry name" value="KH-II_Era"/>
    <property type="match status" value="1"/>
</dbReference>
<dbReference type="GO" id="GO:0005886">
    <property type="term" value="C:plasma membrane"/>
    <property type="evidence" value="ECO:0007669"/>
    <property type="project" value="UniProtKB-SubCell"/>
</dbReference>
<dbReference type="NCBIfam" id="TIGR00436">
    <property type="entry name" value="era"/>
    <property type="match status" value="1"/>
</dbReference>
<feature type="binding site" evidence="6">
    <location>
        <begin position="127"/>
        <end position="130"/>
    </location>
    <ligand>
        <name>GTP</name>
        <dbReference type="ChEBI" id="CHEBI:37565"/>
    </ligand>
</feature>
<evidence type="ECO:0000256" key="5">
    <source>
        <dbReference type="ARBA" id="ARBA00023134"/>
    </source>
</evidence>
<dbReference type="CDD" id="cd04163">
    <property type="entry name" value="Era"/>
    <property type="match status" value="1"/>
</dbReference>
<feature type="binding site" evidence="6">
    <location>
        <begin position="66"/>
        <end position="70"/>
    </location>
    <ligand>
        <name>GTP</name>
        <dbReference type="ChEBI" id="CHEBI:37565"/>
    </ligand>
</feature>
<comment type="similarity">
    <text evidence="1 6 7 8">Belongs to the TRAFAC class TrmE-Era-EngA-EngB-Septin-like GTPase superfamily. Era GTPase family.</text>
</comment>
<dbReference type="GO" id="GO:0070181">
    <property type="term" value="F:small ribosomal subunit rRNA binding"/>
    <property type="evidence" value="ECO:0007669"/>
    <property type="project" value="UniProtKB-UniRule"/>
</dbReference>
<evidence type="ECO:0000313" key="12">
    <source>
        <dbReference type="Proteomes" id="UP000188298"/>
    </source>
</evidence>
<dbReference type="Pfam" id="PF01926">
    <property type="entry name" value="MMR_HSR1"/>
    <property type="match status" value="1"/>
</dbReference>
<organism evidence="11 12">
    <name type="scientific">Helicobacter bilis</name>
    <dbReference type="NCBI Taxonomy" id="37372"/>
    <lineage>
        <taxon>Bacteria</taxon>
        <taxon>Pseudomonadati</taxon>
        <taxon>Campylobacterota</taxon>
        <taxon>Epsilonproteobacteria</taxon>
        <taxon>Campylobacterales</taxon>
        <taxon>Helicobacteraceae</taxon>
        <taxon>Helicobacter</taxon>
    </lineage>
</organism>
<feature type="domain" description="Era-type G" evidence="10">
    <location>
        <begin position="7"/>
        <end position="180"/>
    </location>
</feature>
<dbReference type="InterPro" id="IPR005662">
    <property type="entry name" value="GTPase_Era-like"/>
</dbReference>
<dbReference type="InterPro" id="IPR005225">
    <property type="entry name" value="Small_GTP-bd"/>
</dbReference>
<dbReference type="GO" id="GO:0005829">
    <property type="term" value="C:cytosol"/>
    <property type="evidence" value="ECO:0007669"/>
    <property type="project" value="TreeGrafter"/>
</dbReference>
<keyword evidence="6" id="KW-0699">rRNA-binding</keyword>
<evidence type="ECO:0000256" key="3">
    <source>
        <dbReference type="ARBA" id="ARBA00022741"/>
    </source>
</evidence>
<dbReference type="GO" id="GO:0043024">
    <property type="term" value="F:ribosomal small subunit binding"/>
    <property type="evidence" value="ECO:0007669"/>
    <property type="project" value="TreeGrafter"/>
</dbReference>
<dbReference type="InterPro" id="IPR009019">
    <property type="entry name" value="KH_sf_prok-type"/>
</dbReference>
<dbReference type="Gene3D" id="3.40.50.300">
    <property type="entry name" value="P-loop containing nucleotide triphosphate hydrolases"/>
    <property type="match status" value="1"/>
</dbReference>
<evidence type="ECO:0000256" key="8">
    <source>
        <dbReference type="RuleBase" id="RU003761"/>
    </source>
</evidence>
<gene>
    <name evidence="6" type="primary">era</name>
    <name evidence="11" type="ORF">XJ32_02465</name>
</gene>
<dbReference type="Proteomes" id="UP000188298">
    <property type="component" value="Chromosome"/>
</dbReference>
<keyword evidence="3 6" id="KW-0547">Nucleotide-binding</keyword>
<dbReference type="RefSeq" id="WP_233706000.1">
    <property type="nucleotide sequence ID" value="NZ_CALESD010000004.1"/>
</dbReference>
<dbReference type="Gene3D" id="3.30.300.20">
    <property type="match status" value="1"/>
</dbReference>
<evidence type="ECO:0000259" key="10">
    <source>
        <dbReference type="PROSITE" id="PS51713"/>
    </source>
</evidence>
<dbReference type="EMBL" id="CP019645">
    <property type="protein sequence ID" value="AQQ59164.1"/>
    <property type="molecule type" value="Genomic_DNA"/>
</dbReference>
<dbReference type="InterPro" id="IPR030388">
    <property type="entry name" value="G_ERA_dom"/>
</dbReference>
<comment type="subunit">
    <text evidence="6">Monomer.</text>
</comment>
<accession>A0A1Q2LFE3</accession>
<dbReference type="KEGG" id="hbl:XJ32_02465"/>
<dbReference type="PANTHER" id="PTHR42698:SF1">
    <property type="entry name" value="GTPASE ERA, MITOCHONDRIAL"/>
    <property type="match status" value="1"/>
</dbReference>
<comment type="function">
    <text evidence="6">An essential GTPase that binds both GDP and GTP, with rapid nucleotide exchange. Plays a role in 16S rRNA processing and 30S ribosomal subunit biogenesis and possibly also in cell cycle regulation and energy metabolism.</text>
</comment>
<dbReference type="InterPro" id="IPR006073">
    <property type="entry name" value="GTP-bd"/>
</dbReference>
<dbReference type="PROSITE" id="PS50823">
    <property type="entry name" value="KH_TYPE_2"/>
    <property type="match status" value="1"/>
</dbReference>
<evidence type="ECO:0000256" key="1">
    <source>
        <dbReference type="ARBA" id="ARBA00007921"/>
    </source>
</evidence>
<feature type="region of interest" description="G3" evidence="7">
    <location>
        <begin position="66"/>
        <end position="69"/>
    </location>
</feature>
<keyword evidence="4 6" id="KW-0694">RNA-binding</keyword>
<name>A0A1Q2LFE3_9HELI</name>
<feature type="region of interest" description="G5" evidence="7">
    <location>
        <begin position="157"/>
        <end position="159"/>
    </location>
</feature>
<evidence type="ECO:0000256" key="7">
    <source>
        <dbReference type="PROSITE-ProRule" id="PRU01050"/>
    </source>
</evidence>
<evidence type="ECO:0000256" key="6">
    <source>
        <dbReference type="HAMAP-Rule" id="MF_00367"/>
    </source>
</evidence>
<dbReference type="GO" id="GO:0000028">
    <property type="term" value="P:ribosomal small subunit assembly"/>
    <property type="evidence" value="ECO:0007669"/>
    <property type="project" value="TreeGrafter"/>
</dbReference>
<dbReference type="InterPro" id="IPR004044">
    <property type="entry name" value="KH_dom_type_2"/>
</dbReference>
<dbReference type="AlphaFoldDB" id="A0A1Q2LFE3"/>
<feature type="region of interest" description="G1" evidence="7">
    <location>
        <begin position="15"/>
        <end position="22"/>
    </location>
</feature>
<protein>
    <recommendedName>
        <fullName evidence="2 6">GTPase Era</fullName>
    </recommendedName>
</protein>
<evidence type="ECO:0000313" key="11">
    <source>
        <dbReference type="EMBL" id="AQQ59164.1"/>
    </source>
</evidence>
<dbReference type="NCBIfam" id="TIGR00231">
    <property type="entry name" value="small_GTP"/>
    <property type="match status" value="1"/>
</dbReference>
<feature type="region of interest" description="G2" evidence="7">
    <location>
        <begin position="41"/>
        <end position="45"/>
    </location>
</feature>
<reference evidence="11 12" key="1">
    <citation type="submission" date="2017-02" db="EMBL/GenBank/DDBJ databases">
        <title>Whole genome sequencing of Helicobacter bilis strain AAQJH.</title>
        <authorList>
            <person name="Conlan S."/>
            <person name="Thomas P.J."/>
            <person name="Mullikin J."/>
            <person name="Palmore T.N."/>
            <person name="Frank K.M."/>
            <person name="Segre J.A."/>
        </authorList>
    </citation>
    <scope>NUCLEOTIDE SEQUENCE [LARGE SCALE GENOMIC DNA]</scope>
    <source>
        <strain evidence="11 12">AAQJH</strain>
    </source>
</reference>
<feature type="binding site" evidence="6">
    <location>
        <begin position="15"/>
        <end position="22"/>
    </location>
    <ligand>
        <name>GTP</name>
        <dbReference type="ChEBI" id="CHEBI:37565"/>
    </ligand>
</feature>
<dbReference type="PROSITE" id="PS51713">
    <property type="entry name" value="G_ERA"/>
    <property type="match status" value="1"/>
</dbReference>
<keyword evidence="6" id="KW-0472">Membrane</keyword>
<dbReference type="PANTHER" id="PTHR42698">
    <property type="entry name" value="GTPASE ERA"/>
    <property type="match status" value="1"/>
</dbReference>
<evidence type="ECO:0000256" key="2">
    <source>
        <dbReference type="ARBA" id="ARBA00020484"/>
    </source>
</evidence>
<dbReference type="InterPro" id="IPR015946">
    <property type="entry name" value="KH_dom-like_a/b"/>
</dbReference>
<dbReference type="GO" id="GO:0005525">
    <property type="term" value="F:GTP binding"/>
    <property type="evidence" value="ECO:0007669"/>
    <property type="project" value="UniProtKB-UniRule"/>
</dbReference>
<evidence type="ECO:0000256" key="4">
    <source>
        <dbReference type="ARBA" id="ARBA00022884"/>
    </source>
</evidence>
<feature type="region of interest" description="G4" evidence="7">
    <location>
        <begin position="127"/>
        <end position="130"/>
    </location>
</feature>
<proteinExistence type="inferred from homology"/>
<dbReference type="Pfam" id="PF07650">
    <property type="entry name" value="KH_2"/>
    <property type="match status" value="1"/>
</dbReference>
<dbReference type="InterPro" id="IPR027417">
    <property type="entry name" value="P-loop_NTPase"/>
</dbReference>
<dbReference type="NCBIfam" id="NF000908">
    <property type="entry name" value="PRK00089.1"/>
    <property type="match status" value="1"/>
</dbReference>
<dbReference type="SUPFAM" id="SSF54814">
    <property type="entry name" value="Prokaryotic type KH domain (KH-domain type II)"/>
    <property type="match status" value="1"/>
</dbReference>
<dbReference type="GO" id="GO:0003924">
    <property type="term" value="F:GTPase activity"/>
    <property type="evidence" value="ECO:0007669"/>
    <property type="project" value="UniProtKB-UniRule"/>
</dbReference>